<feature type="domain" description="DUF4159" evidence="1">
    <location>
        <begin position="74"/>
        <end position="275"/>
    </location>
</feature>
<dbReference type="Pfam" id="PF13709">
    <property type="entry name" value="DUF4159"/>
    <property type="match status" value="1"/>
</dbReference>
<accession>A0A7V8NR57</accession>
<gene>
    <name evidence="2" type="ORF">HRJ53_12860</name>
</gene>
<sequence>MLFRLCCAFAFVGMMFAQRPFREYPSVEYGESSPLPQDWQRSGEWAFARLMYPPGPNDGYRGRFDGDWRQGMSLWTQDGPPADRNFAAAVRRLTRIDARSVEQDVSLDDGDEVYNWPWLYAVQVGEWGLTQHQADVLRDYLLRGGFFMADDFHGAYEWQMFEKRIRMVFPDRPIVDIPNDDPIFHTLYDLDERNQIPGAAHLRLGYKVPDYPQGPGDGQGAHWRAIYDDKGRIMVAICFNSDVGDSWEWANHPAYPQRYSDLGFRIGINYLLYAMTH</sequence>
<evidence type="ECO:0000313" key="2">
    <source>
        <dbReference type="EMBL" id="MBA0085881.1"/>
    </source>
</evidence>
<comment type="caution">
    <text evidence="2">The sequence shown here is derived from an EMBL/GenBank/DDBJ whole genome shotgun (WGS) entry which is preliminary data.</text>
</comment>
<dbReference type="Proteomes" id="UP000567293">
    <property type="component" value="Unassembled WGS sequence"/>
</dbReference>
<dbReference type="AlphaFoldDB" id="A0A7V8NR57"/>
<organism evidence="2 3">
    <name type="scientific">Candidatus Acidiferrum panamense</name>
    <dbReference type="NCBI Taxonomy" id="2741543"/>
    <lineage>
        <taxon>Bacteria</taxon>
        <taxon>Pseudomonadati</taxon>
        <taxon>Acidobacteriota</taxon>
        <taxon>Terriglobia</taxon>
        <taxon>Candidatus Acidiferrales</taxon>
        <taxon>Candidatus Acidiferrum</taxon>
    </lineage>
</organism>
<dbReference type="EMBL" id="JACDQQ010001252">
    <property type="protein sequence ID" value="MBA0085881.1"/>
    <property type="molecule type" value="Genomic_DNA"/>
</dbReference>
<name>A0A7V8NR57_9BACT</name>
<dbReference type="Gene3D" id="3.40.50.12140">
    <property type="entry name" value="Domain of unknown function DUF4159"/>
    <property type="match status" value="1"/>
</dbReference>
<proteinExistence type="predicted"/>
<evidence type="ECO:0000259" key="1">
    <source>
        <dbReference type="Pfam" id="PF13709"/>
    </source>
</evidence>
<reference evidence="2" key="1">
    <citation type="submission" date="2020-06" db="EMBL/GenBank/DDBJ databases">
        <title>Legume-microbial interactions unlock mineral nutrients during tropical forest succession.</title>
        <authorList>
            <person name="Epihov D.Z."/>
        </authorList>
    </citation>
    <scope>NUCLEOTIDE SEQUENCE [LARGE SCALE GENOMIC DNA]</scope>
    <source>
        <strain evidence="2">Pan2503</strain>
    </source>
</reference>
<keyword evidence="3" id="KW-1185">Reference proteome</keyword>
<evidence type="ECO:0000313" key="3">
    <source>
        <dbReference type="Proteomes" id="UP000567293"/>
    </source>
</evidence>
<protein>
    <submittedName>
        <fullName evidence="2">DUF4159 domain-containing protein</fullName>
    </submittedName>
</protein>
<dbReference type="InterPro" id="IPR025297">
    <property type="entry name" value="DUF4159"/>
</dbReference>